<dbReference type="InterPro" id="IPR001647">
    <property type="entry name" value="HTH_TetR"/>
</dbReference>
<organism evidence="3">
    <name type="scientific">freshwater metagenome</name>
    <dbReference type="NCBI Taxonomy" id="449393"/>
    <lineage>
        <taxon>unclassified sequences</taxon>
        <taxon>metagenomes</taxon>
        <taxon>ecological metagenomes</taxon>
    </lineage>
</organism>
<protein>
    <submittedName>
        <fullName evidence="3">Unannotated protein</fullName>
    </submittedName>
</protein>
<dbReference type="PROSITE" id="PS50977">
    <property type="entry name" value="HTH_TETR_2"/>
    <property type="match status" value="1"/>
</dbReference>
<feature type="domain" description="HTH tetR-type" evidence="2">
    <location>
        <begin position="22"/>
        <end position="81"/>
    </location>
</feature>
<dbReference type="AlphaFoldDB" id="A0A6J6J3B8"/>
<reference evidence="3" key="1">
    <citation type="submission" date="2020-05" db="EMBL/GenBank/DDBJ databases">
        <authorList>
            <person name="Chiriac C."/>
            <person name="Salcher M."/>
            <person name="Ghai R."/>
            <person name="Kavagutti S V."/>
        </authorList>
    </citation>
    <scope>NUCLEOTIDE SEQUENCE</scope>
</reference>
<dbReference type="PANTHER" id="PTHR43479:SF11">
    <property type="entry name" value="ACREF_ENVCD OPERON REPRESSOR-RELATED"/>
    <property type="match status" value="1"/>
</dbReference>
<name>A0A6J6J3B8_9ZZZZ</name>
<dbReference type="Pfam" id="PF00440">
    <property type="entry name" value="TetR_N"/>
    <property type="match status" value="1"/>
</dbReference>
<dbReference type="GO" id="GO:0003677">
    <property type="term" value="F:DNA binding"/>
    <property type="evidence" value="ECO:0007669"/>
    <property type="project" value="UniProtKB-KW"/>
</dbReference>
<dbReference type="InterPro" id="IPR049513">
    <property type="entry name" value="TetR_C_40"/>
</dbReference>
<dbReference type="InterPro" id="IPR050624">
    <property type="entry name" value="HTH-type_Tx_Regulator"/>
</dbReference>
<dbReference type="PRINTS" id="PR00455">
    <property type="entry name" value="HTHTETR"/>
</dbReference>
<dbReference type="Gene3D" id="1.10.357.10">
    <property type="entry name" value="Tetracycline Repressor, domain 2"/>
    <property type="match status" value="1"/>
</dbReference>
<accession>A0A6J6J3B8</accession>
<evidence type="ECO:0000256" key="1">
    <source>
        <dbReference type="ARBA" id="ARBA00023125"/>
    </source>
</evidence>
<dbReference type="EMBL" id="CAEZVB010000111">
    <property type="protein sequence ID" value="CAB4631286.1"/>
    <property type="molecule type" value="Genomic_DNA"/>
</dbReference>
<proteinExistence type="predicted"/>
<evidence type="ECO:0000313" key="3">
    <source>
        <dbReference type="EMBL" id="CAB4631286.1"/>
    </source>
</evidence>
<dbReference type="Pfam" id="PF21306">
    <property type="entry name" value="TetR_C_40"/>
    <property type="match status" value="1"/>
</dbReference>
<dbReference type="SUPFAM" id="SSF46689">
    <property type="entry name" value="Homeodomain-like"/>
    <property type="match status" value="1"/>
</dbReference>
<gene>
    <name evidence="3" type="ORF">UFOPK1908_01479</name>
</gene>
<dbReference type="InterPro" id="IPR009057">
    <property type="entry name" value="Homeodomain-like_sf"/>
</dbReference>
<keyword evidence="1" id="KW-0238">DNA-binding</keyword>
<sequence>MTTAKGKKPSDPSKGRKAAYYARNRVALLKAAQTVLAERGPEANIEEFADQAQISISTIYKHFENKDALVEAALIAAMTDWEQWMANVMTEITDPLEQLVTPIRLFLRMRTTHPRYAQLVARNLVAVSTHSSALTQGIQLHIKQLVKTGILKFDHAELRIRNLNAVIFSAMQLQLLDPKSKDSGADLSIEIALGMLGLSPAKAHKVITAPLPNFQPEHASNSYDFIR</sequence>
<dbReference type="PANTHER" id="PTHR43479">
    <property type="entry name" value="ACREF/ENVCD OPERON REPRESSOR-RELATED"/>
    <property type="match status" value="1"/>
</dbReference>
<evidence type="ECO:0000259" key="2">
    <source>
        <dbReference type="PROSITE" id="PS50977"/>
    </source>
</evidence>